<comment type="similarity">
    <text evidence="1">Belongs to the universal stress protein A family.</text>
</comment>
<organism evidence="3">
    <name type="scientific">Caldiarchaeum subterraneum</name>
    <dbReference type="NCBI Taxonomy" id="311458"/>
    <lineage>
        <taxon>Archaea</taxon>
        <taxon>Nitrososphaerota</taxon>
        <taxon>Candidatus Caldarchaeales</taxon>
        <taxon>Candidatus Caldarchaeaceae</taxon>
        <taxon>Candidatus Caldarchaeum</taxon>
    </lineage>
</organism>
<dbReference type="CDD" id="cd00293">
    <property type="entry name" value="USP-like"/>
    <property type="match status" value="1"/>
</dbReference>
<reference evidence="3" key="1">
    <citation type="journal article" date="2020" name="mSystems">
        <title>Genome- and Community-Level Interaction Insights into Carbon Utilization and Element Cycling Functions of Hydrothermarchaeota in Hydrothermal Sediment.</title>
        <authorList>
            <person name="Zhou Z."/>
            <person name="Liu Y."/>
            <person name="Xu W."/>
            <person name="Pan J."/>
            <person name="Luo Z.H."/>
            <person name="Li M."/>
        </authorList>
    </citation>
    <scope>NUCLEOTIDE SEQUENCE [LARGE SCALE GENOMIC DNA]</scope>
    <source>
        <strain evidence="3">SpSt-669</strain>
    </source>
</reference>
<dbReference type="PANTHER" id="PTHR46268">
    <property type="entry name" value="STRESS RESPONSE PROTEIN NHAX"/>
    <property type="match status" value="1"/>
</dbReference>
<dbReference type="EMBL" id="DTCM01000097">
    <property type="protein sequence ID" value="HGL41594.1"/>
    <property type="molecule type" value="Genomic_DNA"/>
</dbReference>
<comment type="caution">
    <text evidence="3">The sequence shown here is derived from an EMBL/GenBank/DDBJ whole genome shotgun (WGS) entry which is preliminary data.</text>
</comment>
<evidence type="ECO:0000256" key="1">
    <source>
        <dbReference type="ARBA" id="ARBA00008791"/>
    </source>
</evidence>
<dbReference type="SUPFAM" id="SSF52402">
    <property type="entry name" value="Adenine nucleotide alpha hydrolases-like"/>
    <property type="match status" value="1"/>
</dbReference>
<dbReference type="InterPro" id="IPR006016">
    <property type="entry name" value="UspA"/>
</dbReference>
<evidence type="ECO:0000259" key="2">
    <source>
        <dbReference type="Pfam" id="PF00582"/>
    </source>
</evidence>
<dbReference type="PANTHER" id="PTHR46268:SF6">
    <property type="entry name" value="UNIVERSAL STRESS PROTEIN UP12"/>
    <property type="match status" value="1"/>
</dbReference>
<dbReference type="InterPro" id="IPR006015">
    <property type="entry name" value="Universal_stress_UspA"/>
</dbReference>
<feature type="domain" description="UspA" evidence="2">
    <location>
        <begin position="1"/>
        <end position="146"/>
    </location>
</feature>
<sequence length="146" mass="15470">MFRKVLVAVDGSEYSKKAVEVAVGLCKQMGAEIIFVHVVQQPPYMFAASGVPPAALKQFIDDAVREGRRYVEEAVESAARMGVKAVGEVLEMRPSVVEAITGFAETHGVDLIVTGTRGLSGFKKIVLGSVASGVVSHAHCSVLVVK</sequence>
<dbReference type="InterPro" id="IPR014729">
    <property type="entry name" value="Rossmann-like_a/b/a_fold"/>
</dbReference>
<dbReference type="PRINTS" id="PR01438">
    <property type="entry name" value="UNVRSLSTRESS"/>
</dbReference>
<name>A0A7J3G758_CALS0</name>
<protein>
    <submittedName>
        <fullName evidence="3">Universal stress protein</fullName>
    </submittedName>
</protein>
<accession>A0A7J3G758</accession>
<evidence type="ECO:0000313" key="3">
    <source>
        <dbReference type="EMBL" id="HGL41594.1"/>
    </source>
</evidence>
<dbReference type="AlphaFoldDB" id="A0A7J3G758"/>
<gene>
    <name evidence="3" type="ORF">ENU43_08040</name>
</gene>
<dbReference type="Gene3D" id="3.40.50.620">
    <property type="entry name" value="HUPs"/>
    <property type="match status" value="1"/>
</dbReference>
<dbReference type="Pfam" id="PF00582">
    <property type="entry name" value="Usp"/>
    <property type="match status" value="1"/>
</dbReference>
<proteinExistence type="inferred from homology"/>